<gene>
    <name evidence="2" type="ORF">D0962_14450</name>
</gene>
<reference evidence="2 3" key="1">
    <citation type="journal article" date="2020" name="Microb. Ecol.">
        <title>Ecogenomics of the Marine Benthic Filamentous Cyanobacterium Adonisia.</title>
        <authorList>
            <person name="Walter J.M."/>
            <person name="Coutinho F.H."/>
            <person name="Leomil L."/>
            <person name="Hargreaves P.I."/>
            <person name="Campeao M.E."/>
            <person name="Vieira V.V."/>
            <person name="Silva B.S."/>
            <person name="Fistarol G.O."/>
            <person name="Salomon P.S."/>
            <person name="Sawabe T."/>
            <person name="Mino S."/>
            <person name="Hosokawa M."/>
            <person name="Miyashita H."/>
            <person name="Maruyama F."/>
            <person name="van Verk M.C."/>
            <person name="Dutilh B.E."/>
            <person name="Thompson C.C."/>
            <person name="Thompson F.L."/>
        </authorList>
    </citation>
    <scope>NUCLEOTIDE SEQUENCE [LARGE SCALE GENOMIC DNA]</scope>
    <source>
        <strain evidence="2 3">CCMR0082</strain>
    </source>
</reference>
<accession>A0A6M0S675</accession>
<keyword evidence="1" id="KW-0732">Signal</keyword>
<protein>
    <recommendedName>
        <fullName evidence="4">DUF11 domain-containing protein</fullName>
    </recommendedName>
</protein>
<name>A0A6M0S675_9CYAN</name>
<dbReference type="RefSeq" id="WP_163663914.1">
    <property type="nucleotide sequence ID" value="NZ_QZCE01000002.1"/>
</dbReference>
<comment type="caution">
    <text evidence="2">The sequence shown here is derived from an EMBL/GenBank/DDBJ whole genome shotgun (WGS) entry which is preliminary data.</text>
</comment>
<evidence type="ECO:0000313" key="3">
    <source>
        <dbReference type="Proteomes" id="UP000473574"/>
    </source>
</evidence>
<organism evidence="2 3">
    <name type="scientific">Adonisia turfae CCMR0082</name>
    <dbReference type="NCBI Taxonomy" id="2304604"/>
    <lineage>
        <taxon>Bacteria</taxon>
        <taxon>Bacillati</taxon>
        <taxon>Cyanobacteriota</taxon>
        <taxon>Adonisia</taxon>
        <taxon>Adonisia turfae</taxon>
    </lineage>
</organism>
<dbReference type="AlphaFoldDB" id="A0A6M0S675"/>
<dbReference type="Proteomes" id="UP000473574">
    <property type="component" value="Unassembled WGS sequence"/>
</dbReference>
<dbReference type="NCBIfam" id="TIGR01451">
    <property type="entry name" value="B_ant_repeat"/>
    <property type="match status" value="1"/>
</dbReference>
<evidence type="ECO:0008006" key="4">
    <source>
        <dbReference type="Google" id="ProtNLM"/>
    </source>
</evidence>
<proteinExistence type="predicted"/>
<feature type="chain" id="PRO_5027101680" description="DUF11 domain-containing protein" evidence="1">
    <location>
        <begin position="35"/>
        <end position="193"/>
    </location>
</feature>
<evidence type="ECO:0000256" key="1">
    <source>
        <dbReference type="SAM" id="SignalP"/>
    </source>
</evidence>
<dbReference type="InterPro" id="IPR047589">
    <property type="entry name" value="DUF11_rpt"/>
</dbReference>
<feature type="signal peptide" evidence="1">
    <location>
        <begin position="1"/>
        <end position="34"/>
    </location>
</feature>
<sequence length="193" mass="20835">MMQRLFAKKRLFLGLSALALVGTVPFAMNQPVLAQLQDVTDAIVQAVLRPEVKLTLSAAKQVVELNSNGQETISWEALEGKVTVQPNDVLRYTVDGSNSGDVEAKGLSITQPIPAQTVYELNSAEVNGNAEIVYSIDGGESFVAEPMVEVTLPDGTVEEQPAPADMYTHVQWNLSDDLASAQAVKAFYNVKVQ</sequence>
<evidence type="ECO:0000313" key="2">
    <source>
        <dbReference type="EMBL" id="NEZ63974.1"/>
    </source>
</evidence>
<dbReference type="EMBL" id="QZCE01000002">
    <property type="protein sequence ID" value="NEZ63974.1"/>
    <property type="molecule type" value="Genomic_DNA"/>
</dbReference>